<evidence type="ECO:0000313" key="4">
    <source>
        <dbReference type="Proteomes" id="UP000654482"/>
    </source>
</evidence>
<feature type="transmembrane region" description="Helical" evidence="1">
    <location>
        <begin position="12"/>
        <end position="32"/>
    </location>
</feature>
<keyword evidence="1" id="KW-0472">Membrane</keyword>
<keyword evidence="1" id="KW-0812">Transmembrane</keyword>
<dbReference type="GO" id="GO:0005886">
    <property type="term" value="C:plasma membrane"/>
    <property type="evidence" value="ECO:0007669"/>
    <property type="project" value="TreeGrafter"/>
</dbReference>
<dbReference type="InterPro" id="IPR051599">
    <property type="entry name" value="Cell_Envelope_Assoc"/>
</dbReference>
<organism evidence="3 4">
    <name type="scientific">Lusitaniella coriacea LEGE 07157</name>
    <dbReference type="NCBI Taxonomy" id="945747"/>
    <lineage>
        <taxon>Bacteria</taxon>
        <taxon>Bacillati</taxon>
        <taxon>Cyanobacteriota</taxon>
        <taxon>Cyanophyceae</taxon>
        <taxon>Spirulinales</taxon>
        <taxon>Lusitaniellaceae</taxon>
        <taxon>Lusitaniella</taxon>
    </lineage>
</organism>
<evidence type="ECO:0000256" key="1">
    <source>
        <dbReference type="SAM" id="Phobius"/>
    </source>
</evidence>
<accession>A0A8J7DTW5</accession>
<feature type="domain" description="DUF218" evidence="2">
    <location>
        <begin position="78"/>
        <end position="253"/>
    </location>
</feature>
<reference evidence="3" key="1">
    <citation type="submission" date="2020-10" db="EMBL/GenBank/DDBJ databases">
        <authorList>
            <person name="Castelo-Branco R."/>
            <person name="Eusebio N."/>
            <person name="Adriana R."/>
            <person name="Vieira A."/>
            <person name="Brugerolle De Fraissinette N."/>
            <person name="Rezende De Castro R."/>
            <person name="Schneider M.P."/>
            <person name="Vasconcelos V."/>
            <person name="Leao P.N."/>
        </authorList>
    </citation>
    <scope>NUCLEOTIDE SEQUENCE</scope>
    <source>
        <strain evidence="3">LEGE 07157</strain>
    </source>
</reference>
<dbReference type="InterPro" id="IPR014729">
    <property type="entry name" value="Rossmann-like_a/b/a_fold"/>
</dbReference>
<sequence>MFLFLSKLLPLFLYPLGLSCILLLLSLVLLWFKPRWTAFPVAFALMILLVASNGWVSNTLVRSLEWKHLPQGELPQADAIVLLGGSLRPISAPRQTVEVSEQGDRALYAAHLYRQKKAPYIIASGGRVQWRGGGPSEASDTEIFLTDIGVPASAIIQEPDSLNTYENAVNVGKILKERNFKRILLVTSAIHMPRSFLIFKRQGIDAIPAPTDFLVTQQLIGEPSTTPQGTLLNLLPEIDRLERTTKAIKEYIGLVVYRQRGWL</sequence>
<feature type="transmembrane region" description="Helical" evidence="1">
    <location>
        <begin position="38"/>
        <end position="56"/>
    </location>
</feature>
<dbReference type="PROSITE" id="PS51257">
    <property type="entry name" value="PROKAR_LIPOPROTEIN"/>
    <property type="match status" value="1"/>
</dbReference>
<evidence type="ECO:0000259" key="2">
    <source>
        <dbReference type="Pfam" id="PF02698"/>
    </source>
</evidence>
<dbReference type="GO" id="GO:0000270">
    <property type="term" value="P:peptidoglycan metabolic process"/>
    <property type="evidence" value="ECO:0007669"/>
    <property type="project" value="TreeGrafter"/>
</dbReference>
<dbReference type="InterPro" id="IPR003848">
    <property type="entry name" value="DUF218"/>
</dbReference>
<evidence type="ECO:0000313" key="3">
    <source>
        <dbReference type="EMBL" id="MBE9114381.1"/>
    </source>
</evidence>
<dbReference type="PANTHER" id="PTHR30336">
    <property type="entry name" value="INNER MEMBRANE PROTEIN, PROBABLE PERMEASE"/>
    <property type="match status" value="1"/>
</dbReference>
<keyword evidence="4" id="KW-1185">Reference proteome</keyword>
<dbReference type="RefSeq" id="WP_194027463.1">
    <property type="nucleotide sequence ID" value="NZ_JADEWZ010000001.1"/>
</dbReference>
<name>A0A8J7DTW5_9CYAN</name>
<dbReference type="AlphaFoldDB" id="A0A8J7DTW5"/>
<dbReference type="Pfam" id="PF02698">
    <property type="entry name" value="DUF218"/>
    <property type="match status" value="1"/>
</dbReference>
<dbReference type="Gene3D" id="3.40.50.620">
    <property type="entry name" value="HUPs"/>
    <property type="match status" value="1"/>
</dbReference>
<dbReference type="GO" id="GO:0043164">
    <property type="term" value="P:Gram-negative-bacterium-type cell wall biogenesis"/>
    <property type="evidence" value="ECO:0007669"/>
    <property type="project" value="TreeGrafter"/>
</dbReference>
<gene>
    <name evidence="3" type="ORF">IQ249_00570</name>
</gene>
<comment type="caution">
    <text evidence="3">The sequence shown here is derived from an EMBL/GenBank/DDBJ whole genome shotgun (WGS) entry which is preliminary data.</text>
</comment>
<proteinExistence type="predicted"/>
<protein>
    <submittedName>
        <fullName evidence="3">YdcF family protein</fullName>
    </submittedName>
</protein>
<dbReference type="CDD" id="cd06259">
    <property type="entry name" value="YdcF-like"/>
    <property type="match status" value="1"/>
</dbReference>
<keyword evidence="1" id="KW-1133">Transmembrane helix</keyword>
<dbReference type="Proteomes" id="UP000654482">
    <property type="component" value="Unassembled WGS sequence"/>
</dbReference>
<dbReference type="EMBL" id="JADEWZ010000001">
    <property type="protein sequence ID" value="MBE9114381.1"/>
    <property type="molecule type" value="Genomic_DNA"/>
</dbReference>
<dbReference type="PANTHER" id="PTHR30336:SF4">
    <property type="entry name" value="ENVELOPE BIOGENESIS FACTOR ELYC"/>
    <property type="match status" value="1"/>
</dbReference>